<dbReference type="GO" id="GO:0005886">
    <property type="term" value="C:plasma membrane"/>
    <property type="evidence" value="ECO:0007669"/>
    <property type="project" value="UniProtKB-SubCell"/>
</dbReference>
<dbReference type="AlphaFoldDB" id="D8JWU3"/>
<evidence type="ECO:0000256" key="3">
    <source>
        <dbReference type="ARBA" id="ARBA00022692"/>
    </source>
</evidence>
<dbReference type="STRING" id="582899.Hden_3258"/>
<reference evidence="10" key="1">
    <citation type="journal article" date="2011" name="J. Bacteriol.">
        <title>Genome sequences of eight morphologically diverse alphaproteobacteria.</title>
        <authorList>
            <consortium name="US DOE Joint Genome Institute"/>
            <person name="Brown P.J."/>
            <person name="Kysela D.T."/>
            <person name="Buechlein A."/>
            <person name="Hemmerich C."/>
            <person name="Brun Y.V."/>
        </authorList>
    </citation>
    <scope>NUCLEOTIDE SEQUENCE [LARGE SCALE GENOMIC DNA]</scope>
    <source>
        <strain evidence="10">ATCC 51888 / DSM 1869 / NCIB 11706 / TK 0415</strain>
    </source>
</reference>
<keyword evidence="10" id="KW-1185">Reference proteome</keyword>
<dbReference type="EMBL" id="CP002083">
    <property type="protein sequence ID" value="ADJ25051.1"/>
    <property type="molecule type" value="Genomic_DNA"/>
</dbReference>
<dbReference type="KEGG" id="hdn:Hden_3258"/>
<dbReference type="Pfam" id="PF02687">
    <property type="entry name" value="FtsX"/>
    <property type="match status" value="2"/>
</dbReference>
<evidence type="ECO:0008006" key="11">
    <source>
        <dbReference type="Google" id="ProtNLM"/>
    </source>
</evidence>
<feature type="transmembrane region" description="Helical" evidence="6">
    <location>
        <begin position="37"/>
        <end position="58"/>
    </location>
</feature>
<feature type="transmembrane region" description="Helical" evidence="6">
    <location>
        <begin position="830"/>
        <end position="849"/>
    </location>
</feature>
<evidence type="ECO:0000259" key="8">
    <source>
        <dbReference type="Pfam" id="PF12704"/>
    </source>
</evidence>
<feature type="transmembrane region" description="Helical" evidence="6">
    <location>
        <begin position="442"/>
        <end position="465"/>
    </location>
</feature>
<evidence type="ECO:0000313" key="10">
    <source>
        <dbReference type="Proteomes" id="UP000002033"/>
    </source>
</evidence>
<evidence type="ECO:0000256" key="1">
    <source>
        <dbReference type="ARBA" id="ARBA00004651"/>
    </source>
</evidence>
<feature type="domain" description="ABC3 transporter permease C-terminal" evidence="7">
    <location>
        <begin position="280"/>
        <end position="393"/>
    </location>
</feature>
<dbReference type="InterPro" id="IPR025857">
    <property type="entry name" value="MacB_PCD"/>
</dbReference>
<accession>D8JWU3</accession>
<dbReference type="eggNOG" id="COG3127">
    <property type="taxonomic scope" value="Bacteria"/>
</dbReference>
<comment type="subcellular location">
    <subcellularLocation>
        <location evidence="1">Cell membrane</location>
        <topology evidence="1">Multi-pass membrane protein</topology>
    </subcellularLocation>
</comment>
<feature type="transmembrane region" description="Helical" evidence="6">
    <location>
        <begin position="371"/>
        <end position="392"/>
    </location>
</feature>
<evidence type="ECO:0000256" key="2">
    <source>
        <dbReference type="ARBA" id="ARBA00022475"/>
    </source>
</evidence>
<feature type="transmembrane region" description="Helical" evidence="6">
    <location>
        <begin position="322"/>
        <end position="351"/>
    </location>
</feature>
<dbReference type="RefSeq" id="WP_013217210.1">
    <property type="nucleotide sequence ID" value="NC_014313.1"/>
</dbReference>
<organism evidence="9 10">
    <name type="scientific">Hyphomicrobium denitrificans (strain ATCC 51888 / DSM 1869 / NCIMB 11706 / TK 0415)</name>
    <dbReference type="NCBI Taxonomy" id="582899"/>
    <lineage>
        <taxon>Bacteria</taxon>
        <taxon>Pseudomonadati</taxon>
        <taxon>Pseudomonadota</taxon>
        <taxon>Alphaproteobacteria</taxon>
        <taxon>Hyphomicrobiales</taxon>
        <taxon>Hyphomicrobiaceae</taxon>
        <taxon>Hyphomicrobium</taxon>
    </lineage>
</organism>
<feature type="domain" description="ABC3 transporter permease C-terminal" evidence="7">
    <location>
        <begin position="742"/>
        <end position="850"/>
    </location>
</feature>
<keyword evidence="3 6" id="KW-0812">Transmembrane</keyword>
<proteinExistence type="predicted"/>
<feature type="transmembrane region" description="Helical" evidence="6">
    <location>
        <begin position="413"/>
        <end position="436"/>
    </location>
</feature>
<name>D8JWU3_HYPDA</name>
<dbReference type="InterPro" id="IPR003838">
    <property type="entry name" value="ABC3_permease_C"/>
</dbReference>
<dbReference type="PANTHER" id="PTHR30287">
    <property type="entry name" value="MEMBRANE COMPONENT OF PREDICTED ABC SUPERFAMILY METABOLITE UPTAKE TRANSPORTER"/>
    <property type="match status" value="1"/>
</dbReference>
<evidence type="ECO:0000313" key="9">
    <source>
        <dbReference type="EMBL" id="ADJ25051.1"/>
    </source>
</evidence>
<dbReference type="Proteomes" id="UP000002033">
    <property type="component" value="Chromosome"/>
</dbReference>
<keyword evidence="2" id="KW-1003">Cell membrane</keyword>
<dbReference type="HOGENOM" id="CLU_009475_3_1_5"/>
<evidence type="ECO:0000256" key="4">
    <source>
        <dbReference type="ARBA" id="ARBA00022989"/>
    </source>
</evidence>
<feature type="transmembrane region" description="Helical" evidence="6">
    <location>
        <begin position="277"/>
        <end position="301"/>
    </location>
</feature>
<sequence length="860" mass="91632">MTLVLDPRVNLAPSRWASLKTVLKLGVRELRGGLKGFRIFIACLALGVMVIAAVGALADALRAGLASQGETILGGDVTFARMHIRATPDERSNFQNLGRVSETSTLRTMARRLDGSDQALAELKAVDAAYPLSGETTIEGGKSFREAIVDNGGVVDPILLERLGLKVGDRFRVGQAEIDVTGVLQAEPDAVADRLTYGPRIFVSLATLDKTALVKPGTLIRWRYAVKLPPDAPSDKETLTNLRKSVEQKMPAAGFTSLDRYDPSPQITRTLDRLRQFLILIGLASLLVGGVGIASAVATFIDKRVKVVATLRSLGASGTQIIGIFLVQIILMSAIGIAIGLALGVAVPPLVENFYGDLLPVRTGIEVSPQSLGLAALYGLLVALIFALWPLGRVENVRAAVLFRDSINAVTGWPRRSIVVATVSLATLLFAVAVATSEPHYIAVYIAISLVVMLSVFGWLGGAIARLVRRVPRPKSPELALALRNIAAPDGLTRSVILSLGTGLSLLVAVALANASLVSDLNDRLPEQAPDYFLLDIPPDEFDAVKAKILGDISGTKLIDAPMLRGRLVAIKGTPVEQAKVPADAQWVLNGDRGLSYADAIPEGSTLTAGTWWAKDYQGPPLVSFERDLAKKLGLEIGDGVTVNVLGRNVEAKVANLREVNWESLALNFIMVFSPNTLQGAPHNMLATLRLPHGTPRSAETAMVRDMGKAYPSVTAIRVRDAIDQFNKILAKVMIAVQAAGSVTLAAGALVLAGALATAQRRRILEAVILKTIGARRRQILKAHAFEYALLALIAALVAIALGGLIAWVAVTWIMEIDFVFSVNAVLETLAVAALMITAFGGIGTWAVLRAPPVPYLRTE</sequence>
<feature type="transmembrane region" description="Helical" evidence="6">
    <location>
        <begin position="733"/>
        <end position="757"/>
    </location>
</feature>
<evidence type="ECO:0000259" key="7">
    <source>
        <dbReference type="Pfam" id="PF02687"/>
    </source>
</evidence>
<evidence type="ECO:0000256" key="5">
    <source>
        <dbReference type="ARBA" id="ARBA00023136"/>
    </source>
</evidence>
<dbReference type="Pfam" id="PF12704">
    <property type="entry name" value="MacB_PCD"/>
    <property type="match status" value="1"/>
</dbReference>
<keyword evidence="4 6" id="KW-1133">Transmembrane helix</keyword>
<keyword evidence="5 6" id="KW-0472">Membrane</keyword>
<feature type="transmembrane region" description="Helical" evidence="6">
    <location>
        <begin position="496"/>
        <end position="518"/>
    </location>
</feature>
<evidence type="ECO:0000256" key="6">
    <source>
        <dbReference type="SAM" id="Phobius"/>
    </source>
</evidence>
<dbReference type="PANTHER" id="PTHR30287:SF1">
    <property type="entry name" value="INNER MEMBRANE PROTEIN"/>
    <property type="match status" value="1"/>
</dbReference>
<feature type="transmembrane region" description="Helical" evidence="6">
    <location>
        <begin position="785"/>
        <end position="810"/>
    </location>
</feature>
<protein>
    <recommendedName>
        <fullName evidence="11">ABC3 transporter permease protein domain-containing protein</fullName>
    </recommendedName>
</protein>
<gene>
    <name evidence="9" type="ordered locus">Hden_3258</name>
</gene>
<dbReference type="InterPro" id="IPR038766">
    <property type="entry name" value="Membrane_comp_ABC_pdt"/>
</dbReference>
<feature type="domain" description="MacB-like periplasmic core" evidence="8">
    <location>
        <begin position="41"/>
        <end position="231"/>
    </location>
</feature>
<dbReference type="OrthoDB" id="9775544at2"/>